<dbReference type="Gene3D" id="3.90.420.10">
    <property type="entry name" value="Oxidoreductase, molybdopterin-binding domain"/>
    <property type="match status" value="1"/>
</dbReference>
<name>A0ABN8G5H7_9BACL</name>
<reference evidence="2" key="1">
    <citation type="submission" date="2022-01" db="EMBL/GenBank/DDBJ databases">
        <authorList>
            <person name="Criscuolo A."/>
        </authorList>
    </citation>
    <scope>NUCLEOTIDE SEQUENCE</scope>
    <source>
        <strain evidence="2">CIP111891</strain>
    </source>
</reference>
<sequence length="156" mass="17917">MQTNSHIEVSDLHKHKETFTVDEMVTLSDLRLNIQDRVPAVEGEAFDLKSWYRNWNNKGKHPETEEPTHVRVEAVDEFQALIPWGQADQALFLYAQKGQPLKKGYPIRLYVPDGSSECLNVKSIVKVWFLNDPSLGEEATYGFKNKVTPGELKFKK</sequence>
<dbReference type="InterPro" id="IPR036374">
    <property type="entry name" value="OxRdtase_Mopterin-bd_sf"/>
</dbReference>
<gene>
    <name evidence="2" type="ORF">PAECIP111891_01665</name>
</gene>
<evidence type="ECO:0000259" key="1">
    <source>
        <dbReference type="Pfam" id="PF00174"/>
    </source>
</evidence>
<dbReference type="InterPro" id="IPR000572">
    <property type="entry name" value="OxRdtase_Mopterin-bd_dom"/>
</dbReference>
<dbReference type="RefSeq" id="WP_236286117.1">
    <property type="nucleotide sequence ID" value="NZ_CAKMMW010000003.1"/>
</dbReference>
<dbReference type="SUPFAM" id="SSF56524">
    <property type="entry name" value="Oxidoreductase molybdopterin-binding domain"/>
    <property type="match status" value="1"/>
</dbReference>
<evidence type="ECO:0000313" key="2">
    <source>
        <dbReference type="EMBL" id="CAH1200318.1"/>
    </source>
</evidence>
<feature type="domain" description="Oxidoreductase molybdopterin-binding" evidence="1">
    <location>
        <begin position="65"/>
        <end position="135"/>
    </location>
</feature>
<accession>A0ABN8G5H7</accession>
<keyword evidence="3" id="KW-1185">Reference proteome</keyword>
<dbReference type="EMBL" id="CAKMMW010000003">
    <property type="protein sequence ID" value="CAH1200318.1"/>
    <property type="molecule type" value="Genomic_DNA"/>
</dbReference>
<evidence type="ECO:0000313" key="3">
    <source>
        <dbReference type="Proteomes" id="UP000838821"/>
    </source>
</evidence>
<organism evidence="2 3">
    <name type="scientific">Paenibacillus allorhizoplanae</name>
    <dbReference type="NCBI Taxonomy" id="2905648"/>
    <lineage>
        <taxon>Bacteria</taxon>
        <taxon>Bacillati</taxon>
        <taxon>Bacillota</taxon>
        <taxon>Bacilli</taxon>
        <taxon>Bacillales</taxon>
        <taxon>Paenibacillaceae</taxon>
        <taxon>Paenibacillus</taxon>
    </lineage>
</organism>
<protein>
    <recommendedName>
        <fullName evidence="1">Oxidoreductase molybdopterin-binding domain-containing protein</fullName>
    </recommendedName>
</protein>
<comment type="caution">
    <text evidence="2">The sequence shown here is derived from an EMBL/GenBank/DDBJ whole genome shotgun (WGS) entry which is preliminary data.</text>
</comment>
<dbReference type="Pfam" id="PF00174">
    <property type="entry name" value="Oxidored_molyb"/>
    <property type="match status" value="1"/>
</dbReference>
<dbReference type="Proteomes" id="UP000838821">
    <property type="component" value="Unassembled WGS sequence"/>
</dbReference>
<proteinExistence type="predicted"/>